<evidence type="ECO:0000256" key="2">
    <source>
        <dbReference type="ARBA" id="ARBA00022491"/>
    </source>
</evidence>
<accession>A0A068RP71</accession>
<feature type="compositionally biased region" description="Low complexity" evidence="10">
    <location>
        <begin position="376"/>
        <end position="386"/>
    </location>
</feature>
<dbReference type="InterPro" id="IPR036236">
    <property type="entry name" value="Znf_C2H2_sf"/>
</dbReference>
<feature type="compositionally biased region" description="Basic residues" evidence="10">
    <location>
        <begin position="440"/>
        <end position="451"/>
    </location>
</feature>
<evidence type="ECO:0000259" key="11">
    <source>
        <dbReference type="PROSITE" id="PS50157"/>
    </source>
</evidence>
<evidence type="ECO:0000256" key="7">
    <source>
        <dbReference type="ARBA" id="ARBA00023242"/>
    </source>
</evidence>
<dbReference type="PANTHER" id="PTHR47257">
    <property type="entry name" value="PH-RESPONSE TRANSCRIPTION FACTOR PACC/RIM101"/>
    <property type="match status" value="1"/>
</dbReference>
<organism evidence="12 13">
    <name type="scientific">Lichtheimia corymbifera JMRC:FSU:9682</name>
    <dbReference type="NCBI Taxonomy" id="1263082"/>
    <lineage>
        <taxon>Eukaryota</taxon>
        <taxon>Fungi</taxon>
        <taxon>Fungi incertae sedis</taxon>
        <taxon>Mucoromycota</taxon>
        <taxon>Mucoromycotina</taxon>
        <taxon>Mucoromycetes</taxon>
        <taxon>Mucorales</taxon>
        <taxon>Lichtheimiaceae</taxon>
        <taxon>Lichtheimia</taxon>
    </lineage>
</organism>
<keyword evidence="3" id="KW-0479">Metal-binding</keyword>
<dbReference type="EMBL" id="CBTN010000007">
    <property type="protein sequence ID" value="CDH50771.1"/>
    <property type="molecule type" value="Genomic_DNA"/>
</dbReference>
<evidence type="ECO:0000256" key="8">
    <source>
        <dbReference type="ARBA" id="ARBA00038089"/>
    </source>
</evidence>
<dbReference type="STRING" id="1263082.A0A068RP71"/>
<dbReference type="GO" id="GO:0045944">
    <property type="term" value="P:positive regulation of transcription by RNA polymerase II"/>
    <property type="evidence" value="ECO:0007669"/>
    <property type="project" value="TreeGrafter"/>
</dbReference>
<keyword evidence="6" id="KW-0862">Zinc</keyword>
<feature type="region of interest" description="Disordered" evidence="10">
    <location>
        <begin position="469"/>
        <end position="498"/>
    </location>
</feature>
<name>A0A068RP71_9FUNG</name>
<feature type="domain" description="C2H2-type" evidence="11">
    <location>
        <begin position="42"/>
        <end position="71"/>
    </location>
</feature>
<evidence type="ECO:0000256" key="10">
    <source>
        <dbReference type="SAM" id="MobiDB-lite"/>
    </source>
</evidence>
<dbReference type="PROSITE" id="PS50157">
    <property type="entry name" value="ZINC_FINGER_C2H2_2"/>
    <property type="match status" value="3"/>
</dbReference>
<comment type="subcellular location">
    <subcellularLocation>
        <location evidence="1">Nucleus</location>
    </subcellularLocation>
</comment>
<keyword evidence="2" id="KW-0678">Repressor</keyword>
<feature type="compositionally biased region" description="Low complexity" evidence="10">
    <location>
        <begin position="474"/>
        <end position="489"/>
    </location>
</feature>
<dbReference type="VEuPathDB" id="FungiDB:LCOR_02467.1"/>
<evidence type="ECO:0000256" key="4">
    <source>
        <dbReference type="ARBA" id="ARBA00022737"/>
    </source>
</evidence>
<evidence type="ECO:0000256" key="6">
    <source>
        <dbReference type="ARBA" id="ARBA00022833"/>
    </source>
</evidence>
<evidence type="ECO:0000256" key="9">
    <source>
        <dbReference type="PROSITE-ProRule" id="PRU00042"/>
    </source>
</evidence>
<feature type="compositionally biased region" description="Basic and acidic residues" evidence="10">
    <location>
        <begin position="387"/>
        <end position="403"/>
    </location>
</feature>
<comment type="caution">
    <text evidence="12">The sequence shown here is derived from an EMBL/GenBank/DDBJ whole genome shotgun (WGS) entry which is preliminary data.</text>
</comment>
<feature type="domain" description="C2H2-type" evidence="11">
    <location>
        <begin position="6"/>
        <end position="36"/>
    </location>
</feature>
<dbReference type="SUPFAM" id="SSF57667">
    <property type="entry name" value="beta-beta-alpha zinc fingers"/>
    <property type="match status" value="2"/>
</dbReference>
<evidence type="ECO:0000313" key="12">
    <source>
        <dbReference type="EMBL" id="CDH50771.1"/>
    </source>
</evidence>
<reference evidence="12" key="1">
    <citation type="submission" date="2013-08" db="EMBL/GenBank/DDBJ databases">
        <title>Gene expansion shapes genome architecture in the human pathogen Lichtheimia corymbifera: an evolutionary genomics analysis in the ancient terrestrial Mucorales (Mucoromycotina).</title>
        <authorList>
            <person name="Schwartze V.U."/>
            <person name="Winter S."/>
            <person name="Shelest E."/>
            <person name="Marcet-Houben M."/>
            <person name="Horn F."/>
            <person name="Wehner S."/>
            <person name="Hoffmann K."/>
            <person name="Riege K."/>
            <person name="Sammeth M."/>
            <person name="Nowrousian M."/>
            <person name="Valiante V."/>
            <person name="Linde J."/>
            <person name="Jacobsen I.D."/>
            <person name="Marz M."/>
            <person name="Brakhage A.A."/>
            <person name="Gabaldon T."/>
            <person name="Bocker S."/>
            <person name="Voigt K."/>
        </authorList>
    </citation>
    <scope>NUCLEOTIDE SEQUENCE [LARGE SCALE GENOMIC DNA]</scope>
    <source>
        <strain evidence="12">FSU 9682</strain>
    </source>
</reference>
<keyword evidence="13" id="KW-1185">Reference proteome</keyword>
<dbReference type="GO" id="GO:0008270">
    <property type="term" value="F:zinc ion binding"/>
    <property type="evidence" value="ECO:0007669"/>
    <property type="project" value="UniProtKB-KW"/>
</dbReference>
<evidence type="ECO:0000256" key="3">
    <source>
        <dbReference type="ARBA" id="ARBA00022723"/>
    </source>
</evidence>
<feature type="compositionally biased region" description="Low complexity" evidence="10">
    <location>
        <begin position="134"/>
        <end position="144"/>
    </location>
</feature>
<gene>
    <name evidence="12" type="ORF">LCOR_02467.1</name>
</gene>
<dbReference type="SMART" id="SM00355">
    <property type="entry name" value="ZnF_C2H2"/>
    <property type="match status" value="3"/>
</dbReference>
<dbReference type="FunFam" id="3.30.160.60:FF:000100">
    <property type="entry name" value="Zinc finger 45-like"/>
    <property type="match status" value="1"/>
</dbReference>
<feature type="domain" description="C2H2-type" evidence="11">
    <location>
        <begin position="72"/>
        <end position="99"/>
    </location>
</feature>
<dbReference type="AlphaFoldDB" id="A0A068RP71"/>
<comment type="similarity">
    <text evidence="8">Belongs to the pacC/RIM101 family.</text>
</comment>
<evidence type="ECO:0000313" key="13">
    <source>
        <dbReference type="Proteomes" id="UP000027586"/>
    </source>
</evidence>
<feature type="region of interest" description="Disordered" evidence="10">
    <location>
        <begin position="422"/>
        <end position="451"/>
    </location>
</feature>
<keyword evidence="7" id="KW-0539">Nucleus</keyword>
<feature type="compositionally biased region" description="Low complexity" evidence="10">
    <location>
        <begin position="156"/>
        <end position="171"/>
    </location>
</feature>
<dbReference type="InterPro" id="IPR013087">
    <property type="entry name" value="Znf_C2H2_type"/>
</dbReference>
<feature type="region of interest" description="Disordered" evidence="10">
    <location>
        <begin position="85"/>
        <end position="176"/>
    </location>
</feature>
<protein>
    <submittedName>
        <fullName evidence="12">Ph-response transcription factor pacc rim101</fullName>
    </submittedName>
</protein>
<dbReference type="InterPro" id="IPR050806">
    <property type="entry name" value="pacC/RIM101"/>
</dbReference>
<keyword evidence="4" id="KW-0677">Repeat</keyword>
<keyword evidence="5 9" id="KW-0863">Zinc-finger</keyword>
<evidence type="ECO:0000256" key="1">
    <source>
        <dbReference type="ARBA" id="ARBA00004123"/>
    </source>
</evidence>
<dbReference type="Pfam" id="PF00096">
    <property type="entry name" value="zf-C2H2"/>
    <property type="match status" value="1"/>
</dbReference>
<feature type="region of interest" description="Disordered" evidence="10">
    <location>
        <begin position="359"/>
        <end position="403"/>
    </location>
</feature>
<proteinExistence type="inferred from homology"/>
<dbReference type="GO" id="GO:0005634">
    <property type="term" value="C:nucleus"/>
    <property type="evidence" value="ECO:0007669"/>
    <property type="project" value="UniProtKB-SubCell"/>
</dbReference>
<dbReference type="Gene3D" id="3.30.160.60">
    <property type="entry name" value="Classic Zinc Finger"/>
    <property type="match status" value="2"/>
</dbReference>
<dbReference type="PANTHER" id="PTHR47257:SF1">
    <property type="entry name" value="PH-RESPONSE TRANSCRIPTION FACTOR PACC_RIM101"/>
    <property type="match status" value="1"/>
</dbReference>
<dbReference type="Proteomes" id="UP000027586">
    <property type="component" value="Unassembled WGS sequence"/>
</dbReference>
<dbReference type="PROSITE" id="PS00028">
    <property type="entry name" value="ZINC_FINGER_C2H2_1"/>
    <property type="match status" value="3"/>
</dbReference>
<feature type="compositionally biased region" description="Basic and acidic residues" evidence="10">
    <location>
        <begin position="363"/>
        <end position="375"/>
    </location>
</feature>
<sequence length="498" mass="55161">MDDSTFTCHWGDCTSSFPDAELLYAHLTNDHVGRKSTGNLCLTCHWNECDVTVVKRDHITSHLRVHVPLKPHRCTLCDKSFKRPQDLKKHGKTHMQEKTSTTAPGHTPLAPQQHHNSYLGPLYQTIPLSPPPSVTHSPSPSAASDGLDQHYPYNMAAAPSPSSPTSASFPSQQYHHHHHPMYADYYEKPPIVPSQTTYQQQPQQPVNHSMTPIQYPTYNQGLAHHLDTIQNMLDMGAVEPRDLALPVTNDEQLSHFDSWLAGLSHQAETDVPMPLSSFEENTPYPQSTATTDTNPYAHIGYIHNGGGGAPLPAGNDHYVYSYPTPDSSITSRRDHLAAMPDMAAYDYSLQPEMRTAMNFMSGKPEKPSSTHKEKSSTASSASSTTSEKSDKKTEGDGSATKREDVIDMLASDMSEMTLTSEQQLYPSASSPPPAKETKDHHHYHHDRQKAHKRLLALIREQTHLVYNKKDCKGTATPPLASSPSTSTVPEKPCTIQVQ</sequence>
<dbReference type="OrthoDB" id="6155966at2759"/>
<evidence type="ECO:0000256" key="5">
    <source>
        <dbReference type="ARBA" id="ARBA00022771"/>
    </source>
</evidence>